<dbReference type="PANTHER" id="PTHR30204:SF96">
    <property type="entry name" value="CHROMOSOME-ANCHORING PROTEIN RACA"/>
    <property type="match status" value="1"/>
</dbReference>
<evidence type="ECO:0000259" key="2">
    <source>
        <dbReference type="PROSITE" id="PS50937"/>
    </source>
</evidence>
<dbReference type="GO" id="GO:0003677">
    <property type="term" value="F:DNA binding"/>
    <property type="evidence" value="ECO:0007669"/>
    <property type="project" value="UniProtKB-KW"/>
</dbReference>
<dbReference type="STRING" id="413882.AAW51_2526"/>
<dbReference type="PANTHER" id="PTHR30204">
    <property type="entry name" value="REDOX-CYCLING DRUG-SENSING TRANSCRIPTIONAL ACTIVATOR SOXR"/>
    <property type="match status" value="1"/>
</dbReference>
<dbReference type="Gene3D" id="1.10.490.50">
    <property type="entry name" value="Antibiotic binding domain of TipA-like multidrug resistance regulators"/>
    <property type="match status" value="1"/>
</dbReference>
<dbReference type="GO" id="GO:0003700">
    <property type="term" value="F:DNA-binding transcription factor activity"/>
    <property type="evidence" value="ECO:0007669"/>
    <property type="project" value="InterPro"/>
</dbReference>
<dbReference type="PROSITE" id="PS50937">
    <property type="entry name" value="HTH_MERR_2"/>
    <property type="match status" value="1"/>
</dbReference>
<dbReference type="InterPro" id="IPR009061">
    <property type="entry name" value="DNA-bd_dom_put_sf"/>
</dbReference>
<feature type="domain" description="HTH merR-type" evidence="2">
    <location>
        <begin position="6"/>
        <end position="75"/>
    </location>
</feature>
<dbReference type="SUPFAM" id="SSF89082">
    <property type="entry name" value="Antibiotic binding domain of TipA-like multidrug resistance regulators"/>
    <property type="match status" value="1"/>
</dbReference>
<dbReference type="InterPro" id="IPR047057">
    <property type="entry name" value="MerR_fam"/>
</dbReference>
<dbReference type="Proteomes" id="UP000035352">
    <property type="component" value="Chromosome"/>
</dbReference>
<proteinExistence type="predicted"/>
<dbReference type="SMART" id="SM00422">
    <property type="entry name" value="HTH_MERR"/>
    <property type="match status" value="1"/>
</dbReference>
<dbReference type="InterPro" id="IPR012925">
    <property type="entry name" value="TipAS_dom"/>
</dbReference>
<dbReference type="RefSeq" id="WP_047194896.1">
    <property type="nucleotide sequence ID" value="NZ_CP011371.1"/>
</dbReference>
<dbReference type="SUPFAM" id="SSF46955">
    <property type="entry name" value="Putative DNA-binding domain"/>
    <property type="match status" value="1"/>
</dbReference>
<accession>A0A0G3BIK6</accession>
<organism evidence="3 4">
    <name type="scientific">Caldimonas brevitalea</name>
    <dbReference type="NCBI Taxonomy" id="413882"/>
    <lineage>
        <taxon>Bacteria</taxon>
        <taxon>Pseudomonadati</taxon>
        <taxon>Pseudomonadota</taxon>
        <taxon>Betaproteobacteria</taxon>
        <taxon>Burkholderiales</taxon>
        <taxon>Sphaerotilaceae</taxon>
        <taxon>Caldimonas</taxon>
    </lineage>
</organism>
<dbReference type="InterPro" id="IPR036244">
    <property type="entry name" value="TipA-like_antibiotic-bd"/>
</dbReference>
<dbReference type="AlphaFoldDB" id="A0A0G3BIK6"/>
<protein>
    <submittedName>
        <fullName evidence="3">Transcriptional regulator, MerR family</fullName>
    </submittedName>
</protein>
<evidence type="ECO:0000313" key="4">
    <source>
        <dbReference type="Proteomes" id="UP000035352"/>
    </source>
</evidence>
<keyword evidence="1" id="KW-0238">DNA-binding</keyword>
<reference evidence="3 4" key="1">
    <citation type="submission" date="2015-05" db="EMBL/GenBank/DDBJ databases">
        <authorList>
            <person name="Tang B."/>
            <person name="Yu Y."/>
        </authorList>
    </citation>
    <scope>NUCLEOTIDE SEQUENCE [LARGE SCALE GENOMIC DNA]</scope>
    <source>
        <strain evidence="3 4">DSM 7029</strain>
    </source>
</reference>
<dbReference type="EMBL" id="CP011371">
    <property type="protein sequence ID" value="AKJ29217.1"/>
    <property type="molecule type" value="Genomic_DNA"/>
</dbReference>
<sequence length="270" mass="30496">MSSPRTWSITQVARLSGVTSRALRHYEALGLLKTVRAGDGQYRLYDEHGVLRLMRILLLRDMGIPLSEIGRLLDAQEPDLPAALRQHMDELMLERARIERRLSAVRWTLDQLSKGEPLMAENMLDGFDQHQYRKEVEQRWGPDAWNRSHQWWSTLTPTDAQRIRAQWAEIGRGYAAAKAAGLTPDHHVAQEAARRHVELLAAIPATQKDPEGQPERGYLLGLADLYANDSRYVTFTGSSDPDIGTYLQEAMRHYLGAADGTAVQAVHLPE</sequence>
<keyword evidence="4" id="KW-1185">Reference proteome</keyword>
<dbReference type="OrthoDB" id="9808480at2"/>
<dbReference type="KEGG" id="pbh:AAW51_2526"/>
<evidence type="ECO:0000256" key="1">
    <source>
        <dbReference type="ARBA" id="ARBA00023125"/>
    </source>
</evidence>
<gene>
    <name evidence="3" type="ORF">AAW51_2526</name>
</gene>
<dbReference type="Pfam" id="PF13411">
    <property type="entry name" value="MerR_1"/>
    <property type="match status" value="1"/>
</dbReference>
<name>A0A0G3BIK6_9BURK</name>
<dbReference type="InterPro" id="IPR000551">
    <property type="entry name" value="MerR-type_HTH_dom"/>
</dbReference>
<dbReference type="Pfam" id="PF07739">
    <property type="entry name" value="TipAS"/>
    <property type="match status" value="1"/>
</dbReference>
<evidence type="ECO:0000313" key="3">
    <source>
        <dbReference type="EMBL" id="AKJ29217.1"/>
    </source>
</evidence>
<dbReference type="Gene3D" id="1.10.1660.10">
    <property type="match status" value="1"/>
</dbReference>